<dbReference type="AlphaFoldDB" id="A0A5C7ILG8"/>
<reference evidence="2" key="1">
    <citation type="journal article" date="2019" name="Gigascience">
        <title>De novo genome assembly of the endangered Acer yangbiense, a plant species with extremely small populations endemic to Yunnan Province, China.</title>
        <authorList>
            <person name="Yang J."/>
            <person name="Wariss H.M."/>
            <person name="Tao L."/>
            <person name="Zhang R."/>
            <person name="Yun Q."/>
            <person name="Hollingsworth P."/>
            <person name="Dao Z."/>
            <person name="Luo G."/>
            <person name="Guo H."/>
            <person name="Ma Y."/>
            <person name="Sun W."/>
        </authorList>
    </citation>
    <scope>NUCLEOTIDE SEQUENCE [LARGE SCALE GENOMIC DNA]</scope>
    <source>
        <strain evidence="2">cv. Malutang</strain>
    </source>
</reference>
<accession>A0A5C7ILG8</accession>
<gene>
    <name evidence="1" type="ORF">EZV62_004251</name>
</gene>
<proteinExistence type="predicted"/>
<comment type="caution">
    <text evidence="1">The sequence shown here is derived from an EMBL/GenBank/DDBJ whole genome shotgun (WGS) entry which is preliminary data.</text>
</comment>
<protein>
    <submittedName>
        <fullName evidence="1">Uncharacterized protein</fullName>
    </submittedName>
</protein>
<dbReference type="EMBL" id="VAHF01000002">
    <property type="protein sequence ID" value="TXG69316.1"/>
    <property type="molecule type" value="Genomic_DNA"/>
</dbReference>
<dbReference type="InterPro" id="IPR011990">
    <property type="entry name" value="TPR-like_helical_dom_sf"/>
</dbReference>
<dbReference type="Proteomes" id="UP000323000">
    <property type="component" value="Chromosome 2"/>
</dbReference>
<dbReference type="OrthoDB" id="1934535at2759"/>
<sequence>MLNQGVQPNTVTFSVLRDEPCNNGKIDKANKLYELIIKREIVCFYGKACMLTVVSYNILMEGHNDSESGVILDEIADLMLTGNGVAVSSISRNAYWPAYVLAREALKISGDALFK</sequence>
<dbReference type="Gene3D" id="1.25.40.10">
    <property type="entry name" value="Tetratricopeptide repeat domain"/>
    <property type="match status" value="1"/>
</dbReference>
<evidence type="ECO:0000313" key="1">
    <source>
        <dbReference type="EMBL" id="TXG69316.1"/>
    </source>
</evidence>
<evidence type="ECO:0000313" key="2">
    <source>
        <dbReference type="Proteomes" id="UP000323000"/>
    </source>
</evidence>
<name>A0A5C7ILG8_9ROSI</name>
<keyword evidence="2" id="KW-1185">Reference proteome</keyword>
<organism evidence="1 2">
    <name type="scientific">Acer yangbiense</name>
    <dbReference type="NCBI Taxonomy" id="1000413"/>
    <lineage>
        <taxon>Eukaryota</taxon>
        <taxon>Viridiplantae</taxon>
        <taxon>Streptophyta</taxon>
        <taxon>Embryophyta</taxon>
        <taxon>Tracheophyta</taxon>
        <taxon>Spermatophyta</taxon>
        <taxon>Magnoliopsida</taxon>
        <taxon>eudicotyledons</taxon>
        <taxon>Gunneridae</taxon>
        <taxon>Pentapetalae</taxon>
        <taxon>rosids</taxon>
        <taxon>malvids</taxon>
        <taxon>Sapindales</taxon>
        <taxon>Sapindaceae</taxon>
        <taxon>Hippocastanoideae</taxon>
        <taxon>Acereae</taxon>
        <taxon>Acer</taxon>
    </lineage>
</organism>